<dbReference type="Pfam" id="PF12728">
    <property type="entry name" value="HTH_17"/>
    <property type="match status" value="1"/>
</dbReference>
<dbReference type="AlphaFoldDB" id="A0A0D6ZBS2"/>
<proteinExistence type="predicted"/>
<dbReference type="RefSeq" id="WP_044393602.1">
    <property type="nucleotide sequence ID" value="NZ_JXIQ01000083.1"/>
</dbReference>
<feature type="domain" description="Helix-turn-helix" evidence="1">
    <location>
        <begin position="6"/>
        <end position="55"/>
    </location>
</feature>
<dbReference type="EMBL" id="JXIQ01000083">
    <property type="protein sequence ID" value="KIY22058.1"/>
    <property type="molecule type" value="Genomic_DNA"/>
</dbReference>
<dbReference type="InterPro" id="IPR041657">
    <property type="entry name" value="HTH_17"/>
</dbReference>
<evidence type="ECO:0000259" key="1">
    <source>
        <dbReference type="Pfam" id="PF12728"/>
    </source>
</evidence>
<protein>
    <recommendedName>
        <fullName evidence="1">Helix-turn-helix domain-containing protein</fullName>
    </recommendedName>
</protein>
<evidence type="ECO:0000313" key="3">
    <source>
        <dbReference type="Proteomes" id="UP000032512"/>
    </source>
</evidence>
<dbReference type="InterPro" id="IPR010093">
    <property type="entry name" value="SinI_DNA-bd"/>
</dbReference>
<keyword evidence="3" id="KW-1185">Reference proteome</keyword>
<name>A0A0D6ZBS2_9BACI</name>
<dbReference type="NCBIfam" id="TIGR01764">
    <property type="entry name" value="excise"/>
    <property type="match status" value="1"/>
</dbReference>
<sequence>MINKPLKVEEVADLLGVSTDVVYSMVKQGEIPYFKVGKRLIRFQASSIQKWMNEQEQCHNAS</sequence>
<dbReference type="InterPro" id="IPR036388">
    <property type="entry name" value="WH-like_DNA-bd_sf"/>
</dbReference>
<reference evidence="2 3" key="1">
    <citation type="submission" date="2015-01" db="EMBL/GenBank/DDBJ databases">
        <title>Draft genome sequences of the supercritical CO2 tolerant bacteria Bacillus subterraneus MITOT1 and Bacillus cereus MIT0214.</title>
        <authorList>
            <person name="Peet K.C."/>
            <person name="Thompson J.R."/>
        </authorList>
    </citation>
    <scope>NUCLEOTIDE SEQUENCE [LARGE SCALE GENOMIC DNA]</scope>
    <source>
        <strain evidence="2 3">MITOT1</strain>
    </source>
</reference>
<accession>A0A0D6ZBS2</accession>
<dbReference type="PATRIC" id="fig|285983.3.peg.669"/>
<organism evidence="2 3">
    <name type="scientific">Mesobacillus subterraneus</name>
    <dbReference type="NCBI Taxonomy" id="285983"/>
    <lineage>
        <taxon>Bacteria</taxon>
        <taxon>Bacillati</taxon>
        <taxon>Bacillota</taxon>
        <taxon>Bacilli</taxon>
        <taxon>Bacillales</taxon>
        <taxon>Bacillaceae</taxon>
        <taxon>Mesobacillus</taxon>
    </lineage>
</organism>
<comment type="caution">
    <text evidence="2">The sequence shown here is derived from an EMBL/GenBank/DDBJ whole genome shotgun (WGS) entry which is preliminary data.</text>
</comment>
<dbReference type="SUPFAM" id="SSF46955">
    <property type="entry name" value="Putative DNA-binding domain"/>
    <property type="match status" value="1"/>
</dbReference>
<dbReference type="Proteomes" id="UP000032512">
    <property type="component" value="Unassembled WGS sequence"/>
</dbReference>
<dbReference type="Gene3D" id="1.10.10.10">
    <property type="entry name" value="Winged helix-like DNA-binding domain superfamily/Winged helix DNA-binding domain"/>
    <property type="match status" value="1"/>
</dbReference>
<dbReference type="InterPro" id="IPR009061">
    <property type="entry name" value="DNA-bd_dom_put_sf"/>
</dbReference>
<evidence type="ECO:0000313" key="2">
    <source>
        <dbReference type="EMBL" id="KIY22058.1"/>
    </source>
</evidence>
<dbReference type="OrthoDB" id="515428at2"/>
<gene>
    <name evidence="2" type="ORF">UB32_10550</name>
</gene>
<dbReference type="GO" id="GO:0003677">
    <property type="term" value="F:DNA binding"/>
    <property type="evidence" value="ECO:0007669"/>
    <property type="project" value="InterPro"/>
</dbReference>